<name>A0A921N1Q0_9FIRM</name>
<dbReference type="EMBL" id="DYUB01000276">
    <property type="protein sequence ID" value="HJG97186.1"/>
    <property type="molecule type" value="Genomic_DNA"/>
</dbReference>
<feature type="non-terminal residue" evidence="1">
    <location>
        <position position="1"/>
    </location>
</feature>
<evidence type="ECO:0000313" key="1">
    <source>
        <dbReference type="EMBL" id="HJG97186.1"/>
    </source>
</evidence>
<proteinExistence type="predicted"/>
<sequence>IGVETFDYDFRNGYLNKNAKFKTVEELKEYFDSPCIMVGIKGQTKEMIDRDMDIVLNNFDHATINIFIDNTSSVKRDEELVNWFANKYKHLVENPKIEVLFNNTDFGVGD</sequence>
<gene>
    <name evidence="1" type="ORF">K8V90_08810</name>
</gene>
<protein>
    <submittedName>
        <fullName evidence="1">Radical SAM protein</fullName>
    </submittedName>
</protein>
<evidence type="ECO:0000313" key="2">
    <source>
        <dbReference type="Proteomes" id="UP000776700"/>
    </source>
</evidence>
<dbReference type="AlphaFoldDB" id="A0A921N1Q0"/>
<dbReference type="Proteomes" id="UP000776700">
    <property type="component" value="Unassembled WGS sequence"/>
</dbReference>
<accession>A0A921N1Q0</accession>
<reference evidence="1" key="2">
    <citation type="submission" date="2021-09" db="EMBL/GenBank/DDBJ databases">
        <authorList>
            <person name="Gilroy R."/>
        </authorList>
    </citation>
    <scope>NUCLEOTIDE SEQUENCE</scope>
    <source>
        <strain evidence="1">1277</strain>
    </source>
</reference>
<reference evidence="1" key="1">
    <citation type="journal article" date="2021" name="PeerJ">
        <title>Extensive microbial diversity within the chicken gut microbiome revealed by metagenomics and culture.</title>
        <authorList>
            <person name="Gilroy R."/>
            <person name="Ravi A."/>
            <person name="Getino M."/>
            <person name="Pursley I."/>
            <person name="Horton D.L."/>
            <person name="Alikhan N.F."/>
            <person name="Baker D."/>
            <person name="Gharbi K."/>
            <person name="Hall N."/>
            <person name="Watson M."/>
            <person name="Adriaenssens E.M."/>
            <person name="Foster-Nyarko E."/>
            <person name="Jarju S."/>
            <person name="Secka A."/>
            <person name="Antonio M."/>
            <person name="Oren A."/>
            <person name="Chaudhuri R.R."/>
            <person name="La Ragione R."/>
            <person name="Hildebrand F."/>
            <person name="Pallen M.J."/>
        </authorList>
    </citation>
    <scope>NUCLEOTIDE SEQUENCE</scope>
    <source>
        <strain evidence="1">1277</strain>
    </source>
</reference>
<organism evidence="1 2">
    <name type="scientific">Romboutsia timonensis</name>
    <dbReference type="NCBI Taxonomy" id="1776391"/>
    <lineage>
        <taxon>Bacteria</taxon>
        <taxon>Bacillati</taxon>
        <taxon>Bacillota</taxon>
        <taxon>Clostridia</taxon>
        <taxon>Peptostreptococcales</taxon>
        <taxon>Peptostreptococcaceae</taxon>
        <taxon>Romboutsia</taxon>
    </lineage>
</organism>
<comment type="caution">
    <text evidence="1">The sequence shown here is derived from an EMBL/GenBank/DDBJ whole genome shotgun (WGS) entry which is preliminary data.</text>
</comment>